<dbReference type="RefSeq" id="WP_380698173.1">
    <property type="nucleotide sequence ID" value="NZ_JBHRYR010000005.1"/>
</dbReference>
<dbReference type="InterPro" id="IPR013976">
    <property type="entry name" value="HDOD"/>
</dbReference>
<dbReference type="Proteomes" id="UP001595617">
    <property type="component" value="Unassembled WGS sequence"/>
</dbReference>
<evidence type="ECO:0000313" key="3">
    <source>
        <dbReference type="Proteomes" id="UP001595617"/>
    </source>
</evidence>
<comment type="caution">
    <text evidence="2">The sequence shown here is derived from an EMBL/GenBank/DDBJ whole genome shotgun (WGS) entry which is preliminary data.</text>
</comment>
<name>A0ABV8A3D7_9GAMM</name>
<keyword evidence="3" id="KW-1185">Reference proteome</keyword>
<dbReference type="PANTHER" id="PTHR33525:SF4">
    <property type="entry name" value="CYCLIC DI-GMP PHOSPHODIESTERASE CDGJ"/>
    <property type="match status" value="1"/>
</dbReference>
<accession>A0ABV8A3D7</accession>
<dbReference type="PROSITE" id="PS51833">
    <property type="entry name" value="HDOD"/>
    <property type="match status" value="1"/>
</dbReference>
<dbReference type="Pfam" id="PF08668">
    <property type="entry name" value="HDOD"/>
    <property type="match status" value="1"/>
</dbReference>
<reference evidence="3" key="1">
    <citation type="journal article" date="2019" name="Int. J. Syst. Evol. Microbiol.">
        <title>The Global Catalogue of Microorganisms (GCM) 10K type strain sequencing project: providing services to taxonomists for standard genome sequencing and annotation.</title>
        <authorList>
            <consortium name="The Broad Institute Genomics Platform"/>
            <consortium name="The Broad Institute Genome Sequencing Center for Infectious Disease"/>
            <person name="Wu L."/>
            <person name="Ma J."/>
        </authorList>
    </citation>
    <scope>NUCLEOTIDE SEQUENCE [LARGE SCALE GENOMIC DNA]</scope>
    <source>
        <strain evidence="3">IBRC 10765</strain>
    </source>
</reference>
<evidence type="ECO:0000259" key="1">
    <source>
        <dbReference type="PROSITE" id="PS51833"/>
    </source>
</evidence>
<dbReference type="InterPro" id="IPR052340">
    <property type="entry name" value="RNase_Y/CdgJ"/>
</dbReference>
<gene>
    <name evidence="2" type="ORF">ACFOOG_15060</name>
</gene>
<protein>
    <submittedName>
        <fullName evidence="2">EAL and HDOD domain-containing protein</fullName>
    </submittedName>
</protein>
<dbReference type="SUPFAM" id="SSF141868">
    <property type="entry name" value="EAL domain-like"/>
    <property type="match status" value="1"/>
</dbReference>
<organism evidence="2 3">
    <name type="scientific">Saccharospirillum mangrovi</name>
    <dbReference type="NCBI Taxonomy" id="2161747"/>
    <lineage>
        <taxon>Bacteria</taxon>
        <taxon>Pseudomonadati</taxon>
        <taxon>Pseudomonadota</taxon>
        <taxon>Gammaproteobacteria</taxon>
        <taxon>Oceanospirillales</taxon>
        <taxon>Saccharospirillaceae</taxon>
        <taxon>Saccharospirillum</taxon>
    </lineage>
</organism>
<dbReference type="EMBL" id="JBHRYR010000005">
    <property type="protein sequence ID" value="MFC3854161.1"/>
    <property type="molecule type" value="Genomic_DNA"/>
</dbReference>
<dbReference type="Gene3D" id="1.10.3210.10">
    <property type="entry name" value="Hypothetical protein af1432"/>
    <property type="match status" value="1"/>
</dbReference>
<proteinExistence type="predicted"/>
<dbReference type="PANTHER" id="PTHR33525">
    <property type="match status" value="1"/>
</dbReference>
<sequence length="395" mass="44100">MTQLYTVAIQPICDTVFRHHADSLLYRHAAHATTADVENPTLATARAIMVAIYEIGLDALVGQRTLHVRVTAEWLLNNSLNLICDPRLVFDVDHSTLASLLNRVSHDELPWNLCLVTDAIPESSPHSSIHAIKLQYSAALNSHDLTRWQRQNPNVRMIASHVSTMADFQTAKSMGFDLFQGYFYAPALNQDIAMPEQRQINHSVIRLLAEVQKPEPEIAVLEALLAQHPRILLLLLKQANQAAHGTVKVVESLRQALVRLGLNHVRILISAFSLAQGEPQKALLLPDVLTKAAFCRQVAATDRALDPDRAFTVGLFSTLDQSLRLPMADILAQLHIDNEMENALLEHTGRYGRLLLLIEAYAKGQLINIDPKKVAYLNKQFLLARQWAQTLLASM</sequence>
<dbReference type="InterPro" id="IPR035919">
    <property type="entry name" value="EAL_sf"/>
</dbReference>
<feature type="domain" description="HDOD" evidence="1">
    <location>
        <begin position="197"/>
        <end position="382"/>
    </location>
</feature>
<dbReference type="SUPFAM" id="SSF109604">
    <property type="entry name" value="HD-domain/PDEase-like"/>
    <property type="match status" value="1"/>
</dbReference>
<evidence type="ECO:0000313" key="2">
    <source>
        <dbReference type="EMBL" id="MFC3854161.1"/>
    </source>
</evidence>